<evidence type="ECO:0000256" key="2">
    <source>
        <dbReference type="SAM" id="SignalP"/>
    </source>
</evidence>
<reference evidence="3 4" key="1">
    <citation type="submission" date="2024-08" db="EMBL/GenBank/DDBJ databases">
        <title>Gnathostoma spinigerum genome.</title>
        <authorList>
            <person name="Gonzalez-Bertolin B."/>
            <person name="Monzon S."/>
            <person name="Zaballos A."/>
            <person name="Jimenez P."/>
            <person name="Dekumyoy P."/>
            <person name="Varona S."/>
            <person name="Cuesta I."/>
            <person name="Sumanam S."/>
            <person name="Adisakwattana P."/>
            <person name="Gasser R.B."/>
            <person name="Hernandez-Gonzalez A."/>
            <person name="Young N.D."/>
            <person name="Perteguer M.J."/>
        </authorList>
    </citation>
    <scope>NUCLEOTIDE SEQUENCE [LARGE SCALE GENOMIC DNA]</scope>
    <source>
        <strain evidence="3">AL3</strain>
        <tissue evidence="3">Liver</tissue>
    </source>
</reference>
<protein>
    <recommendedName>
        <fullName evidence="5">DUF255 domain-containing protein</fullName>
    </recommendedName>
</protein>
<feature type="signal peptide" evidence="2">
    <location>
        <begin position="1"/>
        <end position="19"/>
    </location>
</feature>
<dbReference type="Proteomes" id="UP001608902">
    <property type="component" value="Unassembled WGS sequence"/>
</dbReference>
<dbReference type="SUPFAM" id="SSF52833">
    <property type="entry name" value="Thioredoxin-like"/>
    <property type="match status" value="1"/>
</dbReference>
<organism evidence="3 4">
    <name type="scientific">Gnathostoma spinigerum</name>
    <dbReference type="NCBI Taxonomy" id="75299"/>
    <lineage>
        <taxon>Eukaryota</taxon>
        <taxon>Metazoa</taxon>
        <taxon>Ecdysozoa</taxon>
        <taxon>Nematoda</taxon>
        <taxon>Chromadorea</taxon>
        <taxon>Rhabditida</taxon>
        <taxon>Spirurina</taxon>
        <taxon>Gnathostomatomorpha</taxon>
        <taxon>Gnathostomatoidea</taxon>
        <taxon>Gnathostomatidae</taxon>
        <taxon>Gnathostoma</taxon>
    </lineage>
</organism>
<name>A0ABD6EGV6_9BILA</name>
<keyword evidence="1 2" id="KW-0732">Signal</keyword>
<comment type="caution">
    <text evidence="3">The sequence shown here is derived from an EMBL/GenBank/DDBJ whole genome shotgun (WGS) entry which is preliminary data.</text>
</comment>
<dbReference type="InterPro" id="IPR036249">
    <property type="entry name" value="Thioredoxin-like_sf"/>
</dbReference>
<evidence type="ECO:0000313" key="4">
    <source>
        <dbReference type="Proteomes" id="UP001608902"/>
    </source>
</evidence>
<proteinExistence type="predicted"/>
<sequence>MPAYIALLILFVAPPSLQSEETKKNTITELGSGRGFGNDIAWIEFGNALATANEENKPIFLVIHNSWCGACQS</sequence>
<evidence type="ECO:0000313" key="3">
    <source>
        <dbReference type="EMBL" id="MFH4979158.1"/>
    </source>
</evidence>
<dbReference type="AlphaFoldDB" id="A0ABD6EGV6"/>
<dbReference type="EMBL" id="JBGFUD010003908">
    <property type="protein sequence ID" value="MFH4979158.1"/>
    <property type="molecule type" value="Genomic_DNA"/>
</dbReference>
<dbReference type="InterPro" id="IPR051099">
    <property type="entry name" value="AGR/TXD"/>
</dbReference>
<dbReference type="PANTHER" id="PTHR15337">
    <property type="entry name" value="ANTERIOR GRADIENT PROTEIN-RELATED"/>
    <property type="match status" value="1"/>
</dbReference>
<keyword evidence="4" id="KW-1185">Reference proteome</keyword>
<gene>
    <name evidence="3" type="ORF">AB6A40_005867</name>
</gene>
<feature type="chain" id="PRO_5044828337" description="DUF255 domain-containing protein" evidence="2">
    <location>
        <begin position="20"/>
        <end position="73"/>
    </location>
</feature>
<accession>A0ABD6EGV6</accession>
<evidence type="ECO:0000256" key="1">
    <source>
        <dbReference type="ARBA" id="ARBA00022729"/>
    </source>
</evidence>
<evidence type="ECO:0008006" key="5">
    <source>
        <dbReference type="Google" id="ProtNLM"/>
    </source>
</evidence>
<dbReference type="Gene3D" id="3.40.30.10">
    <property type="entry name" value="Glutaredoxin"/>
    <property type="match status" value="1"/>
</dbReference>
<dbReference type="PANTHER" id="PTHR15337:SF11">
    <property type="entry name" value="THIOREDOXIN DOMAIN-CONTAINING PROTEIN"/>
    <property type="match status" value="1"/>
</dbReference>